<dbReference type="CDD" id="cd05911">
    <property type="entry name" value="Firefly_Luc_like"/>
    <property type="match status" value="1"/>
</dbReference>
<evidence type="ECO:0000313" key="3">
    <source>
        <dbReference type="EMBL" id="RJE17506.1"/>
    </source>
</evidence>
<dbReference type="Proteomes" id="UP000266188">
    <property type="component" value="Unassembled WGS sequence"/>
</dbReference>
<organism evidence="3 4">
    <name type="scientific">Aspergillus sclerotialis</name>
    <dbReference type="NCBI Taxonomy" id="2070753"/>
    <lineage>
        <taxon>Eukaryota</taxon>
        <taxon>Fungi</taxon>
        <taxon>Dikarya</taxon>
        <taxon>Ascomycota</taxon>
        <taxon>Pezizomycotina</taxon>
        <taxon>Eurotiomycetes</taxon>
        <taxon>Eurotiomycetidae</taxon>
        <taxon>Eurotiales</taxon>
        <taxon>Aspergillaceae</taxon>
        <taxon>Aspergillus</taxon>
        <taxon>Aspergillus subgen. Polypaecilum</taxon>
    </lineage>
</organism>
<protein>
    <submittedName>
        <fullName evidence="3">Phenylacetyl-CoA ligase</fullName>
    </submittedName>
</protein>
<dbReference type="EMBL" id="MVGC01000881">
    <property type="protein sequence ID" value="RJE17506.1"/>
    <property type="molecule type" value="Genomic_DNA"/>
</dbReference>
<gene>
    <name evidence="3" type="ORF">PHISCL_10156</name>
</gene>
<comment type="caution">
    <text evidence="3">The sequence shown here is derived from an EMBL/GenBank/DDBJ whole genome shotgun (WGS) entry which is preliminary data.</text>
</comment>
<reference evidence="4" key="1">
    <citation type="submission" date="2017-02" db="EMBL/GenBank/DDBJ databases">
        <authorList>
            <person name="Tafer H."/>
            <person name="Lopandic K."/>
        </authorList>
    </citation>
    <scope>NUCLEOTIDE SEQUENCE [LARGE SCALE GENOMIC DNA]</scope>
    <source>
        <strain evidence="4">CBS 366.77</strain>
    </source>
</reference>
<name>A0A3A2Z3S1_9EURO</name>
<accession>A0A3A2Z3S1</accession>
<dbReference type="GO" id="GO:0016405">
    <property type="term" value="F:CoA-ligase activity"/>
    <property type="evidence" value="ECO:0007669"/>
    <property type="project" value="TreeGrafter"/>
</dbReference>
<dbReference type="InterPro" id="IPR045851">
    <property type="entry name" value="AMP-bd_C_sf"/>
</dbReference>
<dbReference type="AlphaFoldDB" id="A0A3A2Z3S1"/>
<dbReference type="InterPro" id="IPR025110">
    <property type="entry name" value="AMP-bd_C"/>
</dbReference>
<sequence length="522" mass="56786">RVDLLARALAKELGWEPNKGSEWDKTLGVFSLNTIDILPLSWATHRLGGVLSPANAAYSAAELTHQLRDSKAKALFTCLPLLSTALEAAANAGLPKNRIYLIEVPPQILGGAKARAEFKTLSQFIETGKSAPKVEQLKWGPGEGARRTAFLCYSSGTSGLPKGVMISHRNVIANTMQITAFEKTWRDSLAPPGGTFTEAALGLLPQSHIYALVVICHCGPYRGDQVIVLPKFELKSYLASIQDFKISNLFLVPPIIITMLRNQEICSKYDLSSVKTLFTGAAPLGMETAADFQKAYPNVLIRQGYGLTETSTVVCTTHPTDIYLGSSGSLLPGIEARIVTPEGEQITTYDTPGELVVRSPSVVLGYLNNEKATKETFEDGWMRTGDEAVIRLSPKKVEHIFIVDRIKELIKVKGLQVAPAELEAHLLTHPAVADCAVIAIPDEAAGEVPKALVVKSPSANLDDEAARLAIIKHVEEHKARHKWLKGGVGFLDVIPKSPSGKILRRLLRDREKEARRQAGSKL</sequence>
<keyword evidence="4" id="KW-1185">Reference proteome</keyword>
<dbReference type="PANTHER" id="PTHR24096">
    <property type="entry name" value="LONG-CHAIN-FATTY-ACID--COA LIGASE"/>
    <property type="match status" value="1"/>
</dbReference>
<dbReference type="Gene3D" id="2.30.38.10">
    <property type="entry name" value="Luciferase, Domain 3"/>
    <property type="match status" value="1"/>
</dbReference>
<dbReference type="STRING" id="2070753.A0A3A2Z3S1"/>
<keyword evidence="3" id="KW-0436">Ligase</keyword>
<evidence type="ECO:0000259" key="1">
    <source>
        <dbReference type="Pfam" id="PF00501"/>
    </source>
</evidence>
<dbReference type="InterPro" id="IPR000873">
    <property type="entry name" value="AMP-dep_synth/lig_dom"/>
</dbReference>
<feature type="domain" description="AMP-binding enzyme C-terminal" evidence="2">
    <location>
        <begin position="421"/>
        <end position="501"/>
    </location>
</feature>
<evidence type="ECO:0000259" key="2">
    <source>
        <dbReference type="Pfam" id="PF13193"/>
    </source>
</evidence>
<feature type="non-terminal residue" evidence="3">
    <location>
        <position position="1"/>
    </location>
</feature>
<feature type="domain" description="AMP-dependent synthetase/ligase" evidence="1">
    <location>
        <begin position="1"/>
        <end position="367"/>
    </location>
</feature>
<dbReference type="PROSITE" id="PS00455">
    <property type="entry name" value="AMP_BINDING"/>
    <property type="match status" value="1"/>
</dbReference>
<dbReference type="Gene3D" id="3.30.300.30">
    <property type="match status" value="1"/>
</dbReference>
<evidence type="ECO:0000313" key="4">
    <source>
        <dbReference type="Proteomes" id="UP000266188"/>
    </source>
</evidence>
<dbReference type="OrthoDB" id="6509636at2759"/>
<dbReference type="Pfam" id="PF13193">
    <property type="entry name" value="AMP-binding_C"/>
    <property type="match status" value="1"/>
</dbReference>
<dbReference type="Gene3D" id="3.40.50.980">
    <property type="match status" value="2"/>
</dbReference>
<proteinExistence type="predicted"/>
<dbReference type="InterPro" id="IPR020845">
    <property type="entry name" value="AMP-binding_CS"/>
</dbReference>
<dbReference type="SUPFAM" id="SSF56801">
    <property type="entry name" value="Acetyl-CoA synthetase-like"/>
    <property type="match status" value="1"/>
</dbReference>
<dbReference type="PANTHER" id="PTHR24096:SF422">
    <property type="entry name" value="BCDNA.GH02901"/>
    <property type="match status" value="1"/>
</dbReference>
<dbReference type="Pfam" id="PF00501">
    <property type="entry name" value="AMP-binding"/>
    <property type="match status" value="1"/>
</dbReference>